<evidence type="ECO:0000313" key="3">
    <source>
        <dbReference type="EMBL" id="QUT43807.1"/>
    </source>
</evidence>
<sequence length="228" mass="25953">MSCLFALITSIYAAKKTKVIKITVEPKEAAIYVNNTLAGYGYAEFTRPKKKSDVVIIRCECNEYKPILTKYYGEDKRSSLSFSLQQDGFFRASAASGIVNKFFTIDIDPMYYKIEEDKVDVSAAWKLLHQILLNYFEEIAATDLYGGYLQTPWQYKTFTLSEKQIRNRVTIRDISTPKRVAFQIKVASEVAGSNAARHGEFTEADRIPKELEPIIEELQTRIGKVSSL</sequence>
<reference evidence="2 9" key="4">
    <citation type="submission" date="2020-04" db="EMBL/GenBank/DDBJ databases">
        <authorList>
            <person name="Hitch T.C.A."/>
            <person name="Wylensek D."/>
            <person name="Clavel T."/>
        </authorList>
    </citation>
    <scope>NUCLEOTIDE SEQUENCE [LARGE SCALE GENOMIC DNA]</scope>
    <source>
        <strain evidence="2 9">WCA3-601-WT-5E</strain>
    </source>
</reference>
<evidence type="ECO:0000313" key="4">
    <source>
        <dbReference type="EMBL" id="RHF10033.1"/>
    </source>
</evidence>
<evidence type="ECO:0000313" key="6">
    <source>
        <dbReference type="Proteomes" id="UP000283538"/>
    </source>
</evidence>
<dbReference type="AlphaFoldDB" id="A0A415RWD4"/>
<accession>A0A415RWD4</accession>
<dbReference type="EMBL" id="RCXL01000005">
    <property type="protein sequence ID" value="RYT77023.1"/>
    <property type="molecule type" value="Genomic_DNA"/>
</dbReference>
<dbReference type="KEGG" id="beg:INE88_00589"/>
<evidence type="ECO:0000313" key="8">
    <source>
        <dbReference type="Proteomes" id="UP000335496"/>
    </source>
</evidence>
<dbReference type="EMBL" id="JABAGL010000029">
    <property type="protein sequence ID" value="NME87683.1"/>
    <property type="molecule type" value="Genomic_DNA"/>
</dbReference>
<evidence type="ECO:0000313" key="5">
    <source>
        <dbReference type="EMBL" id="RYT77023.1"/>
    </source>
</evidence>
<name>A0A415RWD4_9BACE</name>
<evidence type="ECO:0000313" key="9">
    <source>
        <dbReference type="Proteomes" id="UP000520291"/>
    </source>
</evidence>
<dbReference type="EMBL" id="CP072227">
    <property type="protein sequence ID" value="QUT43807.1"/>
    <property type="molecule type" value="Genomic_DNA"/>
</dbReference>
<keyword evidence="8" id="KW-1185">Reference proteome</keyword>
<reference evidence="5 7" key="3">
    <citation type="journal article" date="2019" name="Science, e1252229">
        <title>Invertible promoters mediate bacterial phase variation, antibiotic resistance, and host adaptation in the gut.</title>
        <authorList>
            <person name="Jiang X."/>
            <person name="Hall A.B."/>
            <person name="Arthur T.D."/>
            <person name="Plichta D.R."/>
            <person name="Covington C.T."/>
            <person name="Poyet M."/>
            <person name="Crothers J."/>
            <person name="Moses P.L."/>
            <person name="Tolonen A.C."/>
            <person name="Vlamakis H."/>
            <person name="Alm E.J."/>
            <person name="Xavier R.J."/>
        </authorList>
    </citation>
    <scope>NUCLEOTIDE SEQUENCE [LARGE SCALE GENOMIC DNA]</scope>
    <source>
        <strain evidence="7">bj_0095</strain>
        <strain evidence="5">Bj_0095</strain>
    </source>
</reference>
<proteinExistence type="predicted"/>
<dbReference type="Proteomes" id="UP000335496">
    <property type="component" value="Unassembled WGS sequence"/>
</dbReference>
<dbReference type="EMBL" id="QSLA01000005">
    <property type="protein sequence ID" value="RHF10033.1"/>
    <property type="molecule type" value="Genomic_DNA"/>
</dbReference>
<dbReference type="Proteomes" id="UP000520291">
    <property type="component" value="Unassembled WGS sequence"/>
</dbReference>
<dbReference type="Proteomes" id="UP000291917">
    <property type="component" value="Unassembled WGS sequence"/>
</dbReference>
<protein>
    <recommendedName>
        <fullName evidence="10">PEGA domain-containing protein</fullName>
    </recommendedName>
</protein>
<dbReference type="Proteomes" id="UP000283538">
    <property type="component" value="Unassembled WGS sequence"/>
</dbReference>
<evidence type="ECO:0000313" key="7">
    <source>
        <dbReference type="Proteomes" id="UP000291917"/>
    </source>
</evidence>
<reference evidence="1 8" key="2">
    <citation type="journal article" date="2019" name="Nat. Med.">
        <title>A library of human gut bacterial isolates paired with longitudinal multiomics data enables mechanistic microbiome research.</title>
        <authorList>
            <person name="Poyet M."/>
            <person name="Groussin M."/>
            <person name="Gibbons S.M."/>
            <person name="Avila-Pacheco J."/>
            <person name="Jiang X."/>
            <person name="Kearney S.M."/>
            <person name="Perrotta A.R."/>
            <person name="Berdy B."/>
            <person name="Zhao S."/>
            <person name="Lieberman T.D."/>
            <person name="Swanson P.K."/>
            <person name="Smith M."/>
            <person name="Roesemann S."/>
            <person name="Alexander J.E."/>
            <person name="Rich S.A."/>
            <person name="Livny J."/>
            <person name="Vlamakis H."/>
            <person name="Clish C."/>
            <person name="Bullock K."/>
            <person name="Deik A."/>
            <person name="Scott J."/>
            <person name="Pierce K.A."/>
            <person name="Xavier R.J."/>
            <person name="Alm E.J."/>
        </authorList>
    </citation>
    <scope>NUCLEOTIDE SEQUENCE [LARGE SCALE GENOMIC DNA]</scope>
    <source>
        <strain evidence="1 8">BIOML-A1</strain>
    </source>
</reference>
<evidence type="ECO:0000313" key="2">
    <source>
        <dbReference type="EMBL" id="NME87683.1"/>
    </source>
</evidence>
<dbReference type="EMBL" id="VVZX01000005">
    <property type="protein sequence ID" value="KAA5275596.1"/>
    <property type="molecule type" value="Genomic_DNA"/>
</dbReference>
<organism evidence="4 6">
    <name type="scientific">Bacteroides eggerthii</name>
    <dbReference type="NCBI Taxonomy" id="28111"/>
    <lineage>
        <taxon>Bacteria</taxon>
        <taxon>Pseudomonadati</taxon>
        <taxon>Bacteroidota</taxon>
        <taxon>Bacteroidia</taxon>
        <taxon>Bacteroidales</taxon>
        <taxon>Bacteroidaceae</taxon>
        <taxon>Bacteroides</taxon>
    </lineage>
</organism>
<evidence type="ECO:0000313" key="1">
    <source>
        <dbReference type="EMBL" id="KAA5275596.1"/>
    </source>
</evidence>
<gene>
    <name evidence="4" type="ORF">DW701_06425</name>
    <name evidence="5" type="ORF">EAJ03_05430</name>
    <name evidence="1" type="ORF">F2Z23_05430</name>
    <name evidence="2" type="ORF">HF841_16970</name>
    <name evidence="3" type="ORF">INE88_00589</name>
</gene>
<evidence type="ECO:0008006" key="10">
    <source>
        <dbReference type="Google" id="ProtNLM"/>
    </source>
</evidence>
<reference evidence="4 6" key="1">
    <citation type="submission" date="2018-08" db="EMBL/GenBank/DDBJ databases">
        <title>A genome reference for cultivated species of the human gut microbiota.</title>
        <authorList>
            <person name="Zou Y."/>
            <person name="Xue W."/>
            <person name="Luo G."/>
        </authorList>
    </citation>
    <scope>NUCLEOTIDE SEQUENCE [LARGE SCALE GENOMIC DNA]</scope>
    <source>
        <strain evidence="4 6">AM26-26AC</strain>
    </source>
</reference>
<dbReference type="Proteomes" id="UP000679226">
    <property type="component" value="Chromosome"/>
</dbReference>
<reference evidence="3" key="5">
    <citation type="journal article" date="2021" name="PLoS Genet.">
        <title>Mobile Type VI secretion system loci of the gut Bacteroidales display extensive intra-ecosystem transfer, multi-species spread and geographical clustering.</title>
        <authorList>
            <person name="Garcia-Bayona L."/>
            <person name="Coyne M.J."/>
            <person name="Comstock L.E."/>
        </authorList>
    </citation>
    <scope>NUCLEOTIDE SEQUENCE</scope>
    <source>
        <strain evidence="3">CL11T00C20</strain>
    </source>
</reference>